<reference evidence="7 8" key="1">
    <citation type="journal article" date="2019" name="Int. J. Syst. Evol. Microbiol.">
        <title>The Global Catalogue of Microorganisms (GCM) 10K type strain sequencing project: providing services to taxonomists for standard genome sequencing and annotation.</title>
        <authorList>
            <consortium name="The Broad Institute Genomics Platform"/>
            <consortium name="The Broad Institute Genome Sequencing Center for Infectious Disease"/>
            <person name="Wu L."/>
            <person name="Ma J."/>
        </authorList>
    </citation>
    <scope>NUCLEOTIDE SEQUENCE [LARGE SCALE GENOMIC DNA]</scope>
    <source>
        <strain evidence="7 8">JCM 15933</strain>
    </source>
</reference>
<protein>
    <recommendedName>
        <fullName evidence="1">Lactose phosphotransferase system repressor</fullName>
    </recommendedName>
</protein>
<name>A0ABN2B2K4_9ACTN</name>
<dbReference type="EMBL" id="BAAAQD010000012">
    <property type="protein sequence ID" value="GAA1532649.1"/>
    <property type="molecule type" value="Genomic_DNA"/>
</dbReference>
<sequence>MQAAERRREITEIVRSSGRVQAAELSSRFSVNAETIRRDLSALEAAGDLQRVHGGAVARATLAAEGRVSNRIAERRDEKIAIARAAAEEIPPFGAIFIEAGSTTGHLAALLPDRGDLLIVTNALQIALALTDLGHSTVMTIGGRVRPASYAEVDTWALERLAGLRFDVAFVGANAIDLAWGLSTPDPAEAAVKAAILASAQKSVLLTDNSKFGLQAACRYGSIEDIDLVVTDSGLSPTVVEEIRALGTEVRLAGG</sequence>
<keyword evidence="3" id="KW-0805">Transcription regulation</keyword>
<dbReference type="Proteomes" id="UP001501470">
    <property type="component" value="Unassembled WGS sequence"/>
</dbReference>
<dbReference type="RefSeq" id="WP_344505423.1">
    <property type="nucleotide sequence ID" value="NZ_BAAAQD010000012.1"/>
</dbReference>
<keyword evidence="4" id="KW-0804">Transcription</keyword>
<evidence type="ECO:0000256" key="3">
    <source>
        <dbReference type="ARBA" id="ARBA00023015"/>
    </source>
</evidence>
<dbReference type="Pfam" id="PF08220">
    <property type="entry name" value="HTH_DeoR"/>
    <property type="match status" value="1"/>
</dbReference>
<dbReference type="SMART" id="SM00420">
    <property type="entry name" value="HTH_DEOR"/>
    <property type="match status" value="1"/>
</dbReference>
<gene>
    <name evidence="7" type="ORF">GCM10009827_058200</name>
</gene>
<dbReference type="SUPFAM" id="SSF100950">
    <property type="entry name" value="NagB/RpiA/CoA transferase-like"/>
    <property type="match status" value="1"/>
</dbReference>
<evidence type="ECO:0000256" key="4">
    <source>
        <dbReference type="ARBA" id="ARBA00023163"/>
    </source>
</evidence>
<evidence type="ECO:0000256" key="5">
    <source>
        <dbReference type="ARBA" id="ARBA00024937"/>
    </source>
</evidence>
<comment type="function">
    <text evidence="5">Repressor of the lactose catabolism operon. Galactose-6-phosphate is the inducer.</text>
</comment>
<dbReference type="SMART" id="SM01134">
    <property type="entry name" value="DeoRC"/>
    <property type="match status" value="1"/>
</dbReference>
<comment type="caution">
    <text evidence="7">The sequence shown here is derived from an EMBL/GenBank/DDBJ whole genome shotgun (WGS) entry which is preliminary data.</text>
</comment>
<feature type="domain" description="HTH deoR-type" evidence="6">
    <location>
        <begin position="3"/>
        <end position="58"/>
    </location>
</feature>
<proteinExistence type="predicted"/>
<dbReference type="PANTHER" id="PTHR30363">
    <property type="entry name" value="HTH-TYPE TRANSCRIPTIONAL REGULATOR SRLR-RELATED"/>
    <property type="match status" value="1"/>
</dbReference>
<evidence type="ECO:0000256" key="1">
    <source>
        <dbReference type="ARBA" id="ARBA00021390"/>
    </source>
</evidence>
<keyword evidence="8" id="KW-1185">Reference proteome</keyword>
<evidence type="ECO:0000313" key="7">
    <source>
        <dbReference type="EMBL" id="GAA1532649.1"/>
    </source>
</evidence>
<dbReference type="SUPFAM" id="SSF46785">
    <property type="entry name" value="Winged helix' DNA-binding domain"/>
    <property type="match status" value="1"/>
</dbReference>
<keyword evidence="2" id="KW-0678">Repressor</keyword>
<organism evidence="7 8">
    <name type="scientific">Dactylosporangium maewongense</name>
    <dbReference type="NCBI Taxonomy" id="634393"/>
    <lineage>
        <taxon>Bacteria</taxon>
        <taxon>Bacillati</taxon>
        <taxon>Actinomycetota</taxon>
        <taxon>Actinomycetes</taxon>
        <taxon>Micromonosporales</taxon>
        <taxon>Micromonosporaceae</taxon>
        <taxon>Dactylosporangium</taxon>
    </lineage>
</organism>
<dbReference type="Gene3D" id="3.40.50.1360">
    <property type="match status" value="1"/>
</dbReference>
<dbReference type="InterPro" id="IPR036390">
    <property type="entry name" value="WH_DNA-bd_sf"/>
</dbReference>
<evidence type="ECO:0000256" key="2">
    <source>
        <dbReference type="ARBA" id="ARBA00022491"/>
    </source>
</evidence>
<evidence type="ECO:0000259" key="6">
    <source>
        <dbReference type="PROSITE" id="PS51000"/>
    </source>
</evidence>
<dbReference type="PANTHER" id="PTHR30363:SF4">
    <property type="entry name" value="GLYCEROL-3-PHOSPHATE REGULON REPRESSOR"/>
    <property type="match status" value="1"/>
</dbReference>
<accession>A0ABN2B2K4</accession>
<dbReference type="PRINTS" id="PR00037">
    <property type="entry name" value="HTHLACR"/>
</dbReference>
<dbReference type="InterPro" id="IPR036388">
    <property type="entry name" value="WH-like_DNA-bd_sf"/>
</dbReference>
<dbReference type="GO" id="GO:0003677">
    <property type="term" value="F:DNA binding"/>
    <property type="evidence" value="ECO:0007669"/>
    <property type="project" value="UniProtKB-KW"/>
</dbReference>
<dbReference type="Gene3D" id="1.10.10.10">
    <property type="entry name" value="Winged helix-like DNA-binding domain superfamily/Winged helix DNA-binding domain"/>
    <property type="match status" value="1"/>
</dbReference>
<keyword evidence="7" id="KW-0238">DNA-binding</keyword>
<dbReference type="Pfam" id="PF00455">
    <property type="entry name" value="DeoRC"/>
    <property type="match status" value="1"/>
</dbReference>
<evidence type="ECO:0000313" key="8">
    <source>
        <dbReference type="Proteomes" id="UP001501470"/>
    </source>
</evidence>
<dbReference type="InterPro" id="IPR014036">
    <property type="entry name" value="DeoR-like_C"/>
</dbReference>
<dbReference type="InterPro" id="IPR001034">
    <property type="entry name" value="DeoR_HTH"/>
</dbReference>
<dbReference type="PROSITE" id="PS51000">
    <property type="entry name" value="HTH_DEOR_2"/>
    <property type="match status" value="1"/>
</dbReference>
<dbReference type="InterPro" id="IPR050313">
    <property type="entry name" value="Carb_Metab_HTH_regulators"/>
</dbReference>
<dbReference type="InterPro" id="IPR037171">
    <property type="entry name" value="NagB/RpiA_transferase-like"/>
</dbReference>